<comment type="caution">
    <text evidence="1">The sequence shown here is derived from an EMBL/GenBank/DDBJ whole genome shotgun (WGS) entry which is preliminary data.</text>
</comment>
<evidence type="ECO:0008006" key="3">
    <source>
        <dbReference type="Google" id="ProtNLM"/>
    </source>
</evidence>
<accession>A0A317CHY7</accession>
<dbReference type="RefSeq" id="WP_109822355.1">
    <property type="nucleotide sequence ID" value="NZ_QGKL01000015.1"/>
</dbReference>
<dbReference type="EMBL" id="QGKL01000015">
    <property type="protein sequence ID" value="PWQ97989.1"/>
    <property type="molecule type" value="Genomic_DNA"/>
</dbReference>
<dbReference type="Proteomes" id="UP000245506">
    <property type="component" value="Unassembled WGS sequence"/>
</dbReference>
<proteinExistence type="predicted"/>
<keyword evidence="2" id="KW-1185">Reference proteome</keyword>
<gene>
    <name evidence="1" type="ORF">DKT75_05100</name>
</gene>
<evidence type="ECO:0000313" key="1">
    <source>
        <dbReference type="EMBL" id="PWQ97989.1"/>
    </source>
</evidence>
<sequence length="225" mass="25532">MKTNILVIILCCVLTACTDNSSKPEKHVLPWQVSLLGDGQTEVFSVSPGVINLRDFSKRFAELPELRLFQKPTGDLFLEAYLGKVKVGRFDARIIAEIDASNEFMGSILALNLGRKPTPNNLWQYKLSEEQTLAALDLKVWRFMYISIADYEEKQIDFFGKPDSVEQVSDTAVYRFYPKKGVVILWDQAGKETFYYTSPSSYPRLIKALEDDKKEIKLGSLGKDS</sequence>
<protein>
    <recommendedName>
        <fullName evidence="3">Lipoprotein</fullName>
    </recommendedName>
</protein>
<reference evidence="1 2" key="1">
    <citation type="submission" date="2018-05" db="EMBL/GenBank/DDBJ databases">
        <title>Leucothrix arctica sp. nov., isolated from Arctic seawater.</title>
        <authorList>
            <person name="Choi A."/>
            <person name="Baek K."/>
        </authorList>
    </citation>
    <scope>NUCLEOTIDE SEQUENCE [LARGE SCALE GENOMIC DNA]</scope>
    <source>
        <strain evidence="1 2">IMCC9719</strain>
    </source>
</reference>
<evidence type="ECO:0000313" key="2">
    <source>
        <dbReference type="Proteomes" id="UP000245506"/>
    </source>
</evidence>
<name>A0A317CHY7_9GAMM</name>
<dbReference type="OrthoDB" id="7057085at2"/>
<dbReference type="PROSITE" id="PS51257">
    <property type="entry name" value="PROKAR_LIPOPROTEIN"/>
    <property type="match status" value="1"/>
</dbReference>
<dbReference type="AlphaFoldDB" id="A0A317CHY7"/>
<organism evidence="1 2">
    <name type="scientific">Leucothrix arctica</name>
    <dbReference type="NCBI Taxonomy" id="1481894"/>
    <lineage>
        <taxon>Bacteria</taxon>
        <taxon>Pseudomonadati</taxon>
        <taxon>Pseudomonadota</taxon>
        <taxon>Gammaproteobacteria</taxon>
        <taxon>Thiotrichales</taxon>
        <taxon>Thiotrichaceae</taxon>
        <taxon>Leucothrix</taxon>
    </lineage>
</organism>